<gene>
    <name evidence="2" type="ORF">V5E97_14685</name>
</gene>
<dbReference type="EMBL" id="CP155447">
    <property type="protein sequence ID" value="XBH07236.1"/>
    <property type="molecule type" value="Genomic_DNA"/>
</dbReference>
<evidence type="ECO:0000313" key="2">
    <source>
        <dbReference type="EMBL" id="XBH07236.1"/>
    </source>
</evidence>
<dbReference type="PANTHER" id="PTHR46211">
    <property type="entry name" value="GLYCEROPHOSPHORYL DIESTER PHOSPHODIESTERASE"/>
    <property type="match status" value="1"/>
</dbReference>
<dbReference type="GO" id="GO:0008081">
    <property type="term" value="F:phosphoric diester hydrolase activity"/>
    <property type="evidence" value="ECO:0007669"/>
    <property type="project" value="InterPro"/>
</dbReference>
<evidence type="ECO:0000259" key="1">
    <source>
        <dbReference type="PROSITE" id="PS51704"/>
    </source>
</evidence>
<proteinExistence type="predicted"/>
<protein>
    <submittedName>
        <fullName evidence="2">Glycerophosphodiester phosphodiesterase</fullName>
    </submittedName>
</protein>
<dbReference type="PROSITE" id="PS51704">
    <property type="entry name" value="GP_PDE"/>
    <property type="match status" value="1"/>
</dbReference>
<reference evidence="2" key="1">
    <citation type="submission" date="2024-05" db="EMBL/GenBank/DDBJ databases">
        <title>Planctomycetes of the genus Singulisphaera possess chitinolytic capabilities.</title>
        <authorList>
            <person name="Ivanova A."/>
        </authorList>
    </citation>
    <scope>NUCLEOTIDE SEQUENCE</scope>
    <source>
        <strain evidence="2">Ch08T</strain>
    </source>
</reference>
<dbReference type="CDD" id="cd08582">
    <property type="entry name" value="GDPD_like_2"/>
    <property type="match status" value="1"/>
</dbReference>
<name>A0AAU7CPR4_9BACT</name>
<dbReference type="InterPro" id="IPR017946">
    <property type="entry name" value="PLC-like_Pdiesterase_TIM-brl"/>
</dbReference>
<dbReference type="AlphaFoldDB" id="A0AAU7CPR4"/>
<organism evidence="2">
    <name type="scientific">Singulisphaera sp. Ch08</name>
    <dbReference type="NCBI Taxonomy" id="3120278"/>
    <lineage>
        <taxon>Bacteria</taxon>
        <taxon>Pseudomonadati</taxon>
        <taxon>Planctomycetota</taxon>
        <taxon>Planctomycetia</taxon>
        <taxon>Isosphaerales</taxon>
        <taxon>Isosphaeraceae</taxon>
        <taxon>Singulisphaera</taxon>
    </lineage>
</organism>
<dbReference type="Pfam" id="PF03009">
    <property type="entry name" value="GDPD"/>
    <property type="match status" value="1"/>
</dbReference>
<dbReference type="PANTHER" id="PTHR46211:SF1">
    <property type="entry name" value="GLYCEROPHOSPHODIESTER PHOSPHODIESTERASE, CYTOPLASMIC"/>
    <property type="match status" value="1"/>
</dbReference>
<feature type="domain" description="GP-PDE" evidence="1">
    <location>
        <begin position="18"/>
        <end position="262"/>
    </location>
</feature>
<sequence length="264" mass="29085">MVWYSGLLMLLLAGSPPVEFISHRGESADAPENSMAAFRLAWERKVPAIELDIHLSKDGTLVVCHDADTKRTAGVSKKIKETDWKVLRTLDVGSWKGPKWSDEKLPRLEEALATIPEGARCFIEIKVGAEAIPALVKAVRESGKKPEQLVVISFQADAVAESKRQLPELKAFYLSSFKQDKATGAWTPSVDDLIAKAKSLKADGLDLAAKGPLDRALAQKIKDAGLELYVWTVDDPAEARRMIDAGVRAITTNKAEWLKQQLER</sequence>
<dbReference type="SUPFAM" id="SSF51695">
    <property type="entry name" value="PLC-like phosphodiesterases"/>
    <property type="match status" value="1"/>
</dbReference>
<dbReference type="InterPro" id="IPR030395">
    <property type="entry name" value="GP_PDE_dom"/>
</dbReference>
<accession>A0AAU7CPR4</accession>
<dbReference type="Gene3D" id="3.20.20.190">
    <property type="entry name" value="Phosphatidylinositol (PI) phosphodiesterase"/>
    <property type="match status" value="1"/>
</dbReference>
<dbReference type="RefSeq" id="WP_406700079.1">
    <property type="nucleotide sequence ID" value="NZ_CP155447.1"/>
</dbReference>
<dbReference type="GO" id="GO:0006629">
    <property type="term" value="P:lipid metabolic process"/>
    <property type="evidence" value="ECO:0007669"/>
    <property type="project" value="InterPro"/>
</dbReference>